<keyword evidence="1" id="KW-1133">Transmembrane helix</keyword>
<keyword evidence="1" id="KW-0812">Transmembrane</keyword>
<dbReference type="InterPro" id="IPR012677">
    <property type="entry name" value="Nucleotide-bd_a/b_plait_sf"/>
</dbReference>
<evidence type="ECO:0000256" key="1">
    <source>
        <dbReference type="SAM" id="Phobius"/>
    </source>
</evidence>
<evidence type="ECO:0000313" key="2">
    <source>
        <dbReference type="EMBL" id="RRT70304.1"/>
    </source>
</evidence>
<feature type="transmembrane region" description="Helical" evidence="1">
    <location>
        <begin position="54"/>
        <end position="80"/>
    </location>
</feature>
<accession>A0A427A260</accession>
<organism evidence="2 3">
    <name type="scientific">Ensete ventricosum</name>
    <name type="common">Abyssinian banana</name>
    <name type="synonym">Musa ensete</name>
    <dbReference type="NCBI Taxonomy" id="4639"/>
    <lineage>
        <taxon>Eukaryota</taxon>
        <taxon>Viridiplantae</taxon>
        <taxon>Streptophyta</taxon>
        <taxon>Embryophyta</taxon>
        <taxon>Tracheophyta</taxon>
        <taxon>Spermatophyta</taxon>
        <taxon>Magnoliopsida</taxon>
        <taxon>Liliopsida</taxon>
        <taxon>Zingiberales</taxon>
        <taxon>Musaceae</taxon>
        <taxon>Ensete</taxon>
    </lineage>
</organism>
<dbReference type="EMBL" id="AMZH03004064">
    <property type="protein sequence ID" value="RRT70304.1"/>
    <property type="molecule type" value="Genomic_DNA"/>
</dbReference>
<gene>
    <name evidence="2" type="ORF">B296_00031260</name>
</gene>
<protein>
    <recommendedName>
        <fullName evidence="4">RRM domain-containing protein</fullName>
    </recommendedName>
</protein>
<dbReference type="Gene3D" id="3.30.70.330">
    <property type="match status" value="1"/>
</dbReference>
<evidence type="ECO:0000313" key="3">
    <source>
        <dbReference type="Proteomes" id="UP000287651"/>
    </source>
</evidence>
<reference evidence="2 3" key="1">
    <citation type="journal article" date="2014" name="Agronomy (Basel)">
        <title>A Draft Genome Sequence for Ensete ventricosum, the Drought-Tolerant Tree Against Hunger.</title>
        <authorList>
            <person name="Harrison J."/>
            <person name="Moore K.A."/>
            <person name="Paszkiewicz K."/>
            <person name="Jones T."/>
            <person name="Grant M."/>
            <person name="Ambacheew D."/>
            <person name="Muzemil S."/>
            <person name="Studholme D.J."/>
        </authorList>
    </citation>
    <scope>NUCLEOTIDE SEQUENCE [LARGE SCALE GENOMIC DNA]</scope>
</reference>
<evidence type="ECO:0008006" key="4">
    <source>
        <dbReference type="Google" id="ProtNLM"/>
    </source>
</evidence>
<keyword evidence="1" id="KW-0472">Membrane</keyword>
<dbReference type="AlphaFoldDB" id="A0A427A260"/>
<comment type="caution">
    <text evidence="2">The sequence shown here is derived from an EMBL/GenBank/DDBJ whole genome shotgun (WGS) entry which is preliminary data.</text>
</comment>
<dbReference type="Proteomes" id="UP000287651">
    <property type="component" value="Unassembled WGS sequence"/>
</dbReference>
<sequence>MAEPSKVIHIRNVGQEISEVAFSSCILQNDLLQLVQPFGVVTKLVMLRAKNQVFFFPLFSLVASLCAPYAALPLFILFLYDRLFFRCMICLPPLTFCSTTQMSNQV</sequence>
<name>A0A427A260_ENSVE</name>
<proteinExistence type="predicted"/>